<evidence type="ECO:0000313" key="1">
    <source>
        <dbReference type="EMBL" id="GLJ77723.1"/>
    </source>
</evidence>
<sequence>MVQATWDEFTAGFDERDLALIGAFRAAATALPDVTEHVHRTEVQYKVVRVFTSAYVKSHWLEVAVDLLREVEHPLLKQAFPTTKRVITHRFTLASPDQVSEIAELMREARDTVGPGTR</sequence>
<name>A0A9W6HDF5_9MICO</name>
<proteinExistence type="predicted"/>
<reference evidence="1" key="2">
    <citation type="submission" date="2023-01" db="EMBL/GenBank/DDBJ databases">
        <authorList>
            <person name="Sun Q."/>
            <person name="Evtushenko L."/>
        </authorList>
    </citation>
    <scope>NUCLEOTIDE SEQUENCE</scope>
    <source>
        <strain evidence="1">VKM Ac-1401</strain>
    </source>
</reference>
<keyword evidence="2" id="KW-1185">Reference proteome</keyword>
<gene>
    <name evidence="1" type="ORF">GCM10017584_32970</name>
</gene>
<protein>
    <recommendedName>
        <fullName evidence="3">DUF5655 domain-containing protein</fullName>
    </recommendedName>
</protein>
<comment type="caution">
    <text evidence="1">The sequence shown here is derived from an EMBL/GenBank/DDBJ whole genome shotgun (WGS) entry which is preliminary data.</text>
</comment>
<dbReference type="EMBL" id="BSEN01000015">
    <property type="protein sequence ID" value="GLJ77723.1"/>
    <property type="molecule type" value="Genomic_DNA"/>
</dbReference>
<evidence type="ECO:0008006" key="3">
    <source>
        <dbReference type="Google" id="ProtNLM"/>
    </source>
</evidence>
<dbReference type="AlphaFoldDB" id="A0A9W6HDF5"/>
<organism evidence="1 2">
    <name type="scientific">Leifsonia poae</name>
    <dbReference type="NCBI Taxonomy" id="110933"/>
    <lineage>
        <taxon>Bacteria</taxon>
        <taxon>Bacillati</taxon>
        <taxon>Actinomycetota</taxon>
        <taxon>Actinomycetes</taxon>
        <taxon>Micrococcales</taxon>
        <taxon>Microbacteriaceae</taxon>
        <taxon>Leifsonia</taxon>
    </lineage>
</organism>
<reference evidence="1" key="1">
    <citation type="journal article" date="2014" name="Int. J. Syst. Evol. Microbiol.">
        <title>Complete genome sequence of Corynebacterium casei LMG S-19264T (=DSM 44701T), isolated from a smear-ripened cheese.</title>
        <authorList>
            <consortium name="US DOE Joint Genome Institute (JGI-PGF)"/>
            <person name="Walter F."/>
            <person name="Albersmeier A."/>
            <person name="Kalinowski J."/>
            <person name="Ruckert C."/>
        </authorList>
    </citation>
    <scope>NUCLEOTIDE SEQUENCE</scope>
    <source>
        <strain evidence="1">VKM Ac-1401</strain>
    </source>
</reference>
<evidence type="ECO:0000313" key="2">
    <source>
        <dbReference type="Proteomes" id="UP001142372"/>
    </source>
</evidence>
<dbReference type="Proteomes" id="UP001142372">
    <property type="component" value="Unassembled WGS sequence"/>
</dbReference>
<accession>A0A9W6HDF5</accession>
<dbReference type="RefSeq" id="WP_271178342.1">
    <property type="nucleotide sequence ID" value="NZ_BAAAJO010000003.1"/>
</dbReference>